<dbReference type="GO" id="GO:0031966">
    <property type="term" value="C:mitochondrial membrane"/>
    <property type="evidence" value="ECO:0007669"/>
    <property type="project" value="UniProtKB-SubCell"/>
</dbReference>
<keyword evidence="4 12" id="KW-0813">Transport</keyword>
<evidence type="ECO:0000256" key="13">
    <source>
        <dbReference type="SAM" id="Phobius"/>
    </source>
</evidence>
<proteinExistence type="inferred from homology"/>
<feature type="transmembrane region" description="Helical" evidence="13">
    <location>
        <begin position="12"/>
        <end position="33"/>
    </location>
</feature>
<evidence type="ECO:0000256" key="12">
    <source>
        <dbReference type="RuleBase" id="RU003661"/>
    </source>
</evidence>
<sequence length="51" mass="6206">MPQMAPMNWLTLYSMFSIILMITMTISFYQFLYTSPSMPKTFKKIKTTWKW</sequence>
<evidence type="ECO:0000256" key="2">
    <source>
        <dbReference type="ARBA" id="ARBA00008892"/>
    </source>
</evidence>
<keyword evidence="5 12" id="KW-0138">CF(0)</keyword>
<gene>
    <name evidence="14" type="primary">atp8</name>
</gene>
<dbReference type="AlphaFoldDB" id="A0A343A5M5"/>
<organism evidence="14">
    <name type="scientific">Hypothenemus sp. BMNH 1039837</name>
    <dbReference type="NCBI Taxonomy" id="1903764"/>
    <lineage>
        <taxon>Eukaryota</taxon>
        <taxon>Metazoa</taxon>
        <taxon>Ecdysozoa</taxon>
        <taxon>Arthropoda</taxon>
        <taxon>Hexapoda</taxon>
        <taxon>Insecta</taxon>
        <taxon>Pterygota</taxon>
        <taxon>Neoptera</taxon>
        <taxon>Endopterygota</taxon>
        <taxon>Coleoptera</taxon>
        <taxon>Polyphaga</taxon>
        <taxon>Cucujiformia</taxon>
        <taxon>Curculionidae</taxon>
        <taxon>Scolytinae</taxon>
        <taxon>Hypothenemus</taxon>
    </lineage>
</organism>
<name>A0A343A5M5_9CUCU</name>
<evidence type="ECO:0000313" key="14">
    <source>
        <dbReference type="EMBL" id="AOY39854.1"/>
    </source>
</evidence>
<evidence type="ECO:0000256" key="3">
    <source>
        <dbReference type="ARBA" id="ARBA00011291"/>
    </source>
</evidence>
<dbReference type="InterPro" id="IPR001421">
    <property type="entry name" value="ATP8_metazoa"/>
</dbReference>
<evidence type="ECO:0000256" key="10">
    <source>
        <dbReference type="ARBA" id="ARBA00023128"/>
    </source>
</evidence>
<evidence type="ECO:0000256" key="7">
    <source>
        <dbReference type="ARBA" id="ARBA00022781"/>
    </source>
</evidence>
<reference evidence="14" key="1">
    <citation type="submission" date="2016-04" db="EMBL/GenBank/DDBJ databases">
        <title>Mitochondria of Scolytid beetles.</title>
        <authorList>
            <person name="Miller K."/>
            <person name="Linard B."/>
            <person name="Vogler A.P."/>
        </authorList>
    </citation>
    <scope>NUCLEOTIDE SEQUENCE</scope>
</reference>
<accession>A0A343A5M5</accession>
<evidence type="ECO:0000256" key="4">
    <source>
        <dbReference type="ARBA" id="ARBA00022448"/>
    </source>
</evidence>
<dbReference type="GO" id="GO:0045259">
    <property type="term" value="C:proton-transporting ATP synthase complex"/>
    <property type="evidence" value="ECO:0007669"/>
    <property type="project" value="UniProtKB-KW"/>
</dbReference>
<evidence type="ECO:0000256" key="8">
    <source>
        <dbReference type="ARBA" id="ARBA00022989"/>
    </source>
</evidence>
<dbReference type="GO" id="GO:0015078">
    <property type="term" value="F:proton transmembrane transporter activity"/>
    <property type="evidence" value="ECO:0007669"/>
    <property type="project" value="InterPro"/>
</dbReference>
<keyword evidence="7 12" id="KW-0375">Hydrogen ion transport</keyword>
<comment type="subunit">
    <text evidence="3">F-type ATPases have 2 components, CF(1) - the catalytic core - and CF(0) - the membrane proton channel.</text>
</comment>
<evidence type="ECO:0000256" key="11">
    <source>
        <dbReference type="ARBA" id="ARBA00023136"/>
    </source>
</evidence>
<evidence type="ECO:0000256" key="1">
    <source>
        <dbReference type="ARBA" id="ARBA00004304"/>
    </source>
</evidence>
<keyword evidence="10 12" id="KW-0496">Mitochondrion</keyword>
<evidence type="ECO:0000256" key="6">
    <source>
        <dbReference type="ARBA" id="ARBA00022692"/>
    </source>
</evidence>
<evidence type="ECO:0000256" key="9">
    <source>
        <dbReference type="ARBA" id="ARBA00023065"/>
    </source>
</evidence>
<keyword evidence="9 12" id="KW-0406">Ion transport</keyword>
<protein>
    <recommendedName>
        <fullName evidence="12">ATP synthase complex subunit 8</fullName>
    </recommendedName>
</protein>
<dbReference type="EMBL" id="KX035163">
    <property type="protein sequence ID" value="AOY39854.1"/>
    <property type="molecule type" value="Genomic_DNA"/>
</dbReference>
<evidence type="ECO:0000256" key="5">
    <source>
        <dbReference type="ARBA" id="ARBA00022547"/>
    </source>
</evidence>
<keyword evidence="8 13" id="KW-1133">Transmembrane helix</keyword>
<keyword evidence="6 12" id="KW-0812">Transmembrane</keyword>
<keyword evidence="11 13" id="KW-0472">Membrane</keyword>
<geneLocation type="mitochondrion" evidence="14"/>
<comment type="similarity">
    <text evidence="2 12">Belongs to the ATPase protein 8 family.</text>
</comment>
<dbReference type="Pfam" id="PF00895">
    <property type="entry name" value="ATP-synt_8"/>
    <property type="match status" value="1"/>
</dbReference>
<dbReference type="GO" id="GO:0015986">
    <property type="term" value="P:proton motive force-driven ATP synthesis"/>
    <property type="evidence" value="ECO:0007669"/>
    <property type="project" value="InterPro"/>
</dbReference>
<comment type="subcellular location">
    <subcellularLocation>
        <location evidence="1 12">Mitochondrion membrane</location>
        <topology evidence="1 12">Single-pass membrane protein</topology>
    </subcellularLocation>
</comment>